<evidence type="ECO:0000313" key="7">
    <source>
        <dbReference type="Proteomes" id="UP000767446"/>
    </source>
</evidence>
<proteinExistence type="predicted"/>
<feature type="signal peptide" evidence="3">
    <location>
        <begin position="1"/>
        <end position="23"/>
    </location>
</feature>
<evidence type="ECO:0000259" key="4">
    <source>
        <dbReference type="PROSITE" id="PS51272"/>
    </source>
</evidence>
<keyword evidence="1" id="KW-0129">CBS domain</keyword>
<evidence type="ECO:0000256" key="3">
    <source>
        <dbReference type="SAM" id="SignalP"/>
    </source>
</evidence>
<dbReference type="PANTHER" id="PTHR33740:SF3">
    <property type="entry name" value="GPI-ANCHORED ADHESIN-LIKE PROTEIN"/>
    <property type="match status" value="1"/>
</dbReference>
<dbReference type="Pfam" id="PF00395">
    <property type="entry name" value="SLH"/>
    <property type="match status" value="2"/>
</dbReference>
<dbReference type="InterPro" id="IPR001119">
    <property type="entry name" value="SLH_dom"/>
</dbReference>
<dbReference type="InterPro" id="IPR000644">
    <property type="entry name" value="CBS_dom"/>
</dbReference>
<protein>
    <submittedName>
        <fullName evidence="6">S-layer homology domain-containing protein</fullName>
    </submittedName>
</protein>
<dbReference type="PROSITE" id="PS51371">
    <property type="entry name" value="CBS"/>
    <property type="match status" value="1"/>
</dbReference>
<dbReference type="Proteomes" id="UP000767446">
    <property type="component" value="Unassembled WGS sequence"/>
</dbReference>
<dbReference type="PROSITE" id="PS51272">
    <property type="entry name" value="SLH"/>
    <property type="match status" value="1"/>
</dbReference>
<evidence type="ECO:0000256" key="1">
    <source>
        <dbReference type="PROSITE-ProRule" id="PRU00703"/>
    </source>
</evidence>
<feature type="chain" id="PRO_5036680446" evidence="3">
    <location>
        <begin position="24"/>
        <end position="382"/>
    </location>
</feature>
<feature type="region of interest" description="Disordered" evidence="2">
    <location>
        <begin position="29"/>
        <end position="68"/>
    </location>
</feature>
<gene>
    <name evidence="6" type="ORF">DSM107014_02375</name>
</gene>
<dbReference type="AlphaFoldDB" id="A0A941GTM7"/>
<feature type="domain" description="SLH" evidence="4">
    <location>
        <begin position="160"/>
        <end position="222"/>
    </location>
</feature>
<dbReference type="EMBL" id="JADQBC010000010">
    <property type="protein sequence ID" value="MBR8826743.1"/>
    <property type="molecule type" value="Genomic_DNA"/>
</dbReference>
<feature type="domain" description="CBS" evidence="5">
    <location>
        <begin position="147"/>
        <end position="215"/>
    </location>
</feature>
<evidence type="ECO:0000313" key="6">
    <source>
        <dbReference type="EMBL" id="MBR8826743.1"/>
    </source>
</evidence>
<dbReference type="PANTHER" id="PTHR33740">
    <property type="entry name" value="GPI-ANCHORED ADHESIN-LIKE PROTEIN"/>
    <property type="match status" value="1"/>
</dbReference>
<feature type="compositionally biased region" description="Low complexity" evidence="2">
    <location>
        <begin position="53"/>
        <end position="62"/>
    </location>
</feature>
<sequence>MLPNKSYSILSSLLVLLLTSCSGNEILEGSLAPDPQLQQDSQVVPTPEPTTPPKETQTQLPDDFPPDIPIYPGAKLLETQPGKTRWQSSDPSNAIENYYQKELENNNWQLSSQENNTLVASRDDLEVTVSIVSVSPTTEFAIAYSTTTPLGETNPTPTTPETFSDLEEAPEQLRKYIENLGALGVVTGEEGKFQPQEIITRREYARWLVNANNRMYANEPGKQIRLAANTAEPAYTDVSQTDPDFAVIQGLAEAGLIPSRLSGDSTALNFRPVATLTREDLIFWKVPLDIRKALPTATIESIKETWGFQDAAEISPLAMRSLYADFQNGELANVRRVFGYTTLFQPKKPVTRAEAAAALWYFGYQGDGRSAEEVLQTVVKNP</sequence>
<evidence type="ECO:0000256" key="2">
    <source>
        <dbReference type="SAM" id="MobiDB-lite"/>
    </source>
</evidence>
<keyword evidence="3" id="KW-0732">Signal</keyword>
<reference evidence="6" key="1">
    <citation type="submission" date="2021-02" db="EMBL/GenBank/DDBJ databases">
        <title>Metagenome analyses of Stigonema ocellatum DSM 106950, Chlorogloea purpurea SAG 13.99 and Gomphosphaeria aponina DSM 107014.</title>
        <authorList>
            <person name="Marter P."/>
            <person name="Huang S."/>
        </authorList>
    </citation>
    <scope>NUCLEOTIDE SEQUENCE</scope>
    <source>
        <strain evidence="6">JP213</strain>
    </source>
</reference>
<comment type="caution">
    <text evidence="6">The sequence shown here is derived from an EMBL/GenBank/DDBJ whole genome shotgun (WGS) entry which is preliminary data.</text>
</comment>
<evidence type="ECO:0000259" key="5">
    <source>
        <dbReference type="PROSITE" id="PS51371"/>
    </source>
</evidence>
<dbReference type="PROSITE" id="PS51257">
    <property type="entry name" value="PROKAR_LIPOPROTEIN"/>
    <property type="match status" value="1"/>
</dbReference>
<name>A0A941GTM7_9CHRO</name>
<organism evidence="6 7">
    <name type="scientific">Gomphosphaeria aponina SAG 52.96 = DSM 107014</name>
    <dbReference type="NCBI Taxonomy" id="1521640"/>
    <lineage>
        <taxon>Bacteria</taxon>
        <taxon>Bacillati</taxon>
        <taxon>Cyanobacteriota</taxon>
        <taxon>Cyanophyceae</taxon>
        <taxon>Oscillatoriophycideae</taxon>
        <taxon>Chroococcales</taxon>
        <taxon>Gomphosphaeriaceae</taxon>
        <taxon>Gomphosphaeria</taxon>
    </lineage>
</organism>
<accession>A0A941GTM7</accession>